<dbReference type="GO" id="GO:0004553">
    <property type="term" value="F:hydrolase activity, hydrolyzing O-glycosyl compounds"/>
    <property type="evidence" value="ECO:0007669"/>
    <property type="project" value="InterPro"/>
</dbReference>
<dbReference type="InterPro" id="IPR000322">
    <property type="entry name" value="Glyco_hydro_31_TIM"/>
</dbReference>
<dbReference type="CDD" id="cd06592">
    <property type="entry name" value="GH31_NET37"/>
    <property type="match status" value="1"/>
</dbReference>
<evidence type="ECO:0000313" key="9">
    <source>
        <dbReference type="Proteomes" id="UP001153709"/>
    </source>
</evidence>
<evidence type="ECO:0000256" key="5">
    <source>
        <dbReference type="SAM" id="SignalP"/>
    </source>
</evidence>
<dbReference type="OrthoDB" id="10070917at2759"/>
<feature type="domain" description="Glycoside hydrolase family 31 TIM barrel" evidence="6">
    <location>
        <begin position="243"/>
        <end position="538"/>
    </location>
</feature>
<evidence type="ECO:0000259" key="6">
    <source>
        <dbReference type="Pfam" id="PF01055"/>
    </source>
</evidence>
<proteinExistence type="inferred from homology"/>
<keyword evidence="5" id="KW-0732">Signal</keyword>
<feature type="domain" description="Glycosyl hydrolase family 31 C-terminal" evidence="7">
    <location>
        <begin position="554"/>
        <end position="638"/>
    </location>
</feature>
<dbReference type="Proteomes" id="UP001153709">
    <property type="component" value="Chromosome 1"/>
</dbReference>
<protein>
    <recommendedName>
        <fullName evidence="10">Glycoside hydrolase family 31</fullName>
    </recommendedName>
</protein>
<sequence>MILKYVLAIAIAINLAAAKYTYRLGDTTEIHFTPTSNGIEIYVIDDDQGSQLSGTVGVGKNASCNDFPRCKVGDVDVTFRFLPGTAMSVISTTNNTQEVLKDCYSTAFPGPYIQWYGGPQRRVQTWPLQNMIISQSQPYISRKDDNHAVAERYWLNSRGIYIYLSEENPLFVSQNEDDSKDQVCFISKVQSPYINRDQNILEYVIYYGNDPKTSHLHAVNNYLGKPNGHPNPKMIKEPIWTTWAKYKAPITDDIVIEFAKSIRQNGFENGQLEIDDAWEKCYGAQEFSDEKFAKISDTVKQLKDMDFRVTLWVHPFVNEDCKYRSDEGVKGDFFVKGADGLNNATWWNGNGNGHQIDFTNPKAAEWYTARLKKLQANPGIDSFKFDAGEADYAEQPAVFPYVSKAEQNLVPNILTTEYIKTCASFGDLIEVRSSYRNQNSSNFVRMLDKDSRWDMQNGLPTLVTTLFQLNLNGYPMVLPDMIGGNGYGNLPTAELIVRWTQANTFMPAMQFSYLPWEFNSDEFNTTQIVQKYISIHEQYSDVIIKAMEKSVSDGSPVNPPIWWIDPTDPTALACNDEYLVGEDILVAPVLEEKSRSRNVYLPRGRWRDGQNGTVYEGPLSFYYPADIDILPYFIKEDS</sequence>
<dbReference type="PANTHER" id="PTHR43053">
    <property type="entry name" value="GLYCOSIDASE FAMILY 31"/>
    <property type="match status" value="1"/>
</dbReference>
<dbReference type="InterPro" id="IPR013780">
    <property type="entry name" value="Glyco_hydro_b"/>
</dbReference>
<keyword evidence="2 4" id="KW-0378">Hydrolase</keyword>
<evidence type="ECO:0000256" key="1">
    <source>
        <dbReference type="ARBA" id="ARBA00007806"/>
    </source>
</evidence>
<organism evidence="8 9">
    <name type="scientific">Diabrotica balteata</name>
    <name type="common">Banded cucumber beetle</name>
    <dbReference type="NCBI Taxonomy" id="107213"/>
    <lineage>
        <taxon>Eukaryota</taxon>
        <taxon>Metazoa</taxon>
        <taxon>Ecdysozoa</taxon>
        <taxon>Arthropoda</taxon>
        <taxon>Hexapoda</taxon>
        <taxon>Insecta</taxon>
        <taxon>Pterygota</taxon>
        <taxon>Neoptera</taxon>
        <taxon>Endopterygota</taxon>
        <taxon>Coleoptera</taxon>
        <taxon>Polyphaga</taxon>
        <taxon>Cucujiformia</taxon>
        <taxon>Chrysomeloidea</taxon>
        <taxon>Chrysomelidae</taxon>
        <taxon>Galerucinae</taxon>
        <taxon>Diabroticina</taxon>
        <taxon>Diabroticites</taxon>
        <taxon>Diabrotica</taxon>
    </lineage>
</organism>
<dbReference type="PANTHER" id="PTHR43053:SF4">
    <property type="entry name" value="MYOGENESIS-REGULATING GLYCOSIDASE"/>
    <property type="match status" value="1"/>
</dbReference>
<gene>
    <name evidence="8" type="ORF">DIABBA_LOCUS788</name>
</gene>
<dbReference type="AlphaFoldDB" id="A0A9N9SPE6"/>
<evidence type="ECO:0000256" key="3">
    <source>
        <dbReference type="ARBA" id="ARBA00023295"/>
    </source>
</evidence>
<dbReference type="SUPFAM" id="SSF51445">
    <property type="entry name" value="(Trans)glycosidases"/>
    <property type="match status" value="1"/>
</dbReference>
<comment type="similarity">
    <text evidence="1 4">Belongs to the glycosyl hydrolase 31 family.</text>
</comment>
<dbReference type="Pfam" id="PF01055">
    <property type="entry name" value="Glyco_hydro_31_2nd"/>
    <property type="match status" value="1"/>
</dbReference>
<keyword evidence="9" id="KW-1185">Reference proteome</keyword>
<feature type="signal peptide" evidence="5">
    <location>
        <begin position="1"/>
        <end position="18"/>
    </location>
</feature>
<evidence type="ECO:0000259" key="7">
    <source>
        <dbReference type="Pfam" id="PF21365"/>
    </source>
</evidence>
<dbReference type="Gene3D" id="2.60.40.1180">
    <property type="entry name" value="Golgi alpha-mannosidase II"/>
    <property type="match status" value="1"/>
</dbReference>
<evidence type="ECO:0000256" key="2">
    <source>
        <dbReference type="ARBA" id="ARBA00022801"/>
    </source>
</evidence>
<dbReference type="SUPFAM" id="SSF51011">
    <property type="entry name" value="Glycosyl hydrolase domain"/>
    <property type="match status" value="1"/>
</dbReference>
<reference evidence="8" key="1">
    <citation type="submission" date="2022-01" db="EMBL/GenBank/DDBJ databases">
        <authorList>
            <person name="King R."/>
        </authorList>
    </citation>
    <scope>NUCLEOTIDE SEQUENCE</scope>
</reference>
<keyword evidence="3 4" id="KW-0326">Glycosidase</keyword>
<dbReference type="InterPro" id="IPR048395">
    <property type="entry name" value="Glyco_hydro_31_C"/>
</dbReference>
<name>A0A9N9SPE6_DIABA</name>
<dbReference type="GO" id="GO:0005975">
    <property type="term" value="P:carbohydrate metabolic process"/>
    <property type="evidence" value="ECO:0007669"/>
    <property type="project" value="InterPro"/>
</dbReference>
<dbReference type="Gene3D" id="3.20.20.80">
    <property type="entry name" value="Glycosidases"/>
    <property type="match status" value="1"/>
</dbReference>
<evidence type="ECO:0008006" key="10">
    <source>
        <dbReference type="Google" id="ProtNLM"/>
    </source>
</evidence>
<dbReference type="InterPro" id="IPR017853">
    <property type="entry name" value="GH"/>
</dbReference>
<dbReference type="InterPro" id="IPR050985">
    <property type="entry name" value="Alpha-glycosidase_related"/>
</dbReference>
<evidence type="ECO:0000256" key="4">
    <source>
        <dbReference type="RuleBase" id="RU361185"/>
    </source>
</evidence>
<evidence type="ECO:0000313" key="8">
    <source>
        <dbReference type="EMBL" id="CAG9826697.1"/>
    </source>
</evidence>
<dbReference type="EMBL" id="OU898276">
    <property type="protein sequence ID" value="CAG9826697.1"/>
    <property type="molecule type" value="Genomic_DNA"/>
</dbReference>
<feature type="chain" id="PRO_5040389285" description="Glycoside hydrolase family 31" evidence="5">
    <location>
        <begin position="19"/>
        <end position="638"/>
    </location>
</feature>
<accession>A0A9N9SPE6</accession>
<dbReference type="Pfam" id="PF21365">
    <property type="entry name" value="Glyco_hydro_31_3rd"/>
    <property type="match status" value="1"/>
</dbReference>